<evidence type="ECO:0000313" key="2">
    <source>
        <dbReference type="Proteomes" id="UP000521199"/>
    </source>
</evidence>
<gene>
    <name evidence="1" type="ORF">HNQ52_002720</name>
</gene>
<organism evidence="1 2">
    <name type="scientific">Chiayiivirga flava</name>
    <dbReference type="NCBI Taxonomy" id="659595"/>
    <lineage>
        <taxon>Bacteria</taxon>
        <taxon>Pseudomonadati</taxon>
        <taxon>Pseudomonadota</taxon>
        <taxon>Gammaproteobacteria</taxon>
        <taxon>Lysobacterales</taxon>
        <taxon>Lysobacteraceae</taxon>
        <taxon>Chiayiivirga</taxon>
    </lineage>
</organism>
<sequence>MSSILVTGIGGVVGQGILRNLRAMELGIRIVGTNTVRVSAGNHLCDAVHEVPFATAPGYIDTMRQLLVLQDVRLVLPSTDYEAHVLARHRDSLPATVASAPAEVSGLCLDKFLNFERFAERGLPFARSVLPSRYADDFPRTVVKPREGRGSRGIHVDPPDPRAFDDTHVVQEYLDGPELTTTFYVLKDGSLHGAITLRRNLDHGNTSSCEVERAYDAQIDGLLRRMTAAFPFRGSCNLQSRVTAAGVVPFEINCRISGTNSIRAQFGFPDVAYTVQELLLGQRPDAPAITGGCALRILHDVVYPDLSLAELDNRDDRFRIF</sequence>
<comment type="caution">
    <text evidence="1">The sequence shown here is derived from an EMBL/GenBank/DDBJ whole genome shotgun (WGS) entry which is preliminary data.</text>
</comment>
<name>A0A7W8D7S0_9GAMM</name>
<dbReference type="EC" id="6.3.5.5" evidence="1"/>
<protein>
    <submittedName>
        <fullName evidence="1">Carbamoyl-phosphate synthase large subunit</fullName>
        <ecNumber evidence="1">6.3.5.5</ecNumber>
    </submittedName>
</protein>
<keyword evidence="2" id="KW-1185">Reference proteome</keyword>
<evidence type="ECO:0000313" key="1">
    <source>
        <dbReference type="EMBL" id="MBB5209157.1"/>
    </source>
</evidence>
<dbReference type="SUPFAM" id="SSF56059">
    <property type="entry name" value="Glutathione synthetase ATP-binding domain-like"/>
    <property type="match status" value="1"/>
</dbReference>
<keyword evidence="1" id="KW-0436">Ligase</keyword>
<dbReference type="Proteomes" id="UP000521199">
    <property type="component" value="Unassembled WGS sequence"/>
</dbReference>
<dbReference type="Gene3D" id="3.40.50.20">
    <property type="match status" value="1"/>
</dbReference>
<dbReference type="Pfam" id="PF15632">
    <property type="entry name" value="ATPgrasp_Ter"/>
    <property type="match status" value="1"/>
</dbReference>
<accession>A0A7W8D7S0</accession>
<proteinExistence type="predicted"/>
<dbReference type="GO" id="GO:0004088">
    <property type="term" value="F:carbamoyl-phosphate synthase (glutamine-hydrolyzing) activity"/>
    <property type="evidence" value="ECO:0007669"/>
    <property type="project" value="UniProtKB-EC"/>
</dbReference>
<reference evidence="1 2" key="1">
    <citation type="submission" date="2020-08" db="EMBL/GenBank/DDBJ databases">
        <title>Genomic Encyclopedia of Type Strains, Phase IV (KMG-IV): sequencing the most valuable type-strain genomes for metagenomic binning, comparative biology and taxonomic classification.</title>
        <authorList>
            <person name="Goeker M."/>
        </authorList>
    </citation>
    <scope>NUCLEOTIDE SEQUENCE [LARGE SCALE GENOMIC DNA]</scope>
    <source>
        <strain evidence="1 2">DSM 24163</strain>
    </source>
</reference>
<dbReference type="Gene3D" id="3.30.470.20">
    <property type="entry name" value="ATP-grasp fold, B domain"/>
    <property type="match status" value="1"/>
</dbReference>
<dbReference type="EMBL" id="JACHHP010000005">
    <property type="protein sequence ID" value="MBB5209157.1"/>
    <property type="molecule type" value="Genomic_DNA"/>
</dbReference>
<dbReference type="AlphaFoldDB" id="A0A7W8D7S0"/>
<dbReference type="RefSeq" id="WP_183961703.1">
    <property type="nucleotide sequence ID" value="NZ_JACHHP010000005.1"/>
</dbReference>